<dbReference type="Pfam" id="PF20291">
    <property type="entry name" value="MC5"/>
    <property type="match status" value="1"/>
</dbReference>
<dbReference type="AlphaFoldDB" id="A0A9X2WXD3"/>
<keyword evidence="2" id="KW-1185">Reference proteome</keyword>
<dbReference type="Proteomes" id="UP001155604">
    <property type="component" value="Unassembled WGS sequence"/>
</dbReference>
<evidence type="ECO:0000313" key="2">
    <source>
        <dbReference type="Proteomes" id="UP001155604"/>
    </source>
</evidence>
<organism evidence="1 2">
    <name type="scientific">Shewanella septentrionalis</name>
    <dbReference type="NCBI Taxonomy" id="2952223"/>
    <lineage>
        <taxon>Bacteria</taxon>
        <taxon>Pseudomonadati</taxon>
        <taxon>Pseudomonadota</taxon>
        <taxon>Gammaproteobacteria</taxon>
        <taxon>Alteromonadales</taxon>
        <taxon>Shewanellaceae</taxon>
        <taxon>Shewanella</taxon>
    </lineage>
</organism>
<comment type="caution">
    <text evidence="1">The sequence shown here is derived from an EMBL/GenBank/DDBJ whole genome shotgun (WGS) entry which is preliminary data.</text>
</comment>
<proteinExistence type="predicted"/>
<dbReference type="EMBL" id="JAMTCC010000034">
    <property type="protein sequence ID" value="MCT7947173.1"/>
    <property type="molecule type" value="Genomic_DNA"/>
</dbReference>
<accession>A0A9X2WXD3</accession>
<dbReference type="RefSeq" id="WP_261273498.1">
    <property type="nucleotide sequence ID" value="NZ_JAMTCC010000034.1"/>
</dbReference>
<name>A0A9X2WXD3_9GAMM</name>
<dbReference type="InterPro" id="IPR046901">
    <property type="entry name" value="ABC-3C_MC5"/>
</dbReference>
<evidence type="ECO:0000313" key="1">
    <source>
        <dbReference type="EMBL" id="MCT7947173.1"/>
    </source>
</evidence>
<reference evidence="1" key="1">
    <citation type="journal article" date="2023" name="Int. J. Syst. Evol. Microbiol.">
        <title>&lt;i&gt;Shewanella septentrionalis&lt;/i&gt; sp. nov. and &lt;i&gt;Shewanella holmiensis&lt;/i&gt; sp. nov., isolated from Baltic Sea water and sediments.</title>
        <authorList>
            <person name="Martin-Rodriguez A.J."/>
            <person name="Thorell K."/>
            <person name="Joffre E."/>
            <person name="Jensie-Markopoulos S."/>
            <person name="Moore E.R.B."/>
            <person name="Sjoling A."/>
        </authorList>
    </citation>
    <scope>NUCLEOTIDE SEQUENCE</scope>
    <source>
        <strain evidence="1">SP1W3</strain>
    </source>
</reference>
<protein>
    <submittedName>
        <fullName evidence="1">Uncharacterized protein</fullName>
    </submittedName>
</protein>
<sequence>MLLYHPYKDSNHCIFRMLTILSTLDKSIELEKLRILDFYYIFPHFIKEIDGWPRAYISFKKIAEEISEPFENTPNKKKLFFELNQIQSQAIMKLCAREILSIKLAKNGIIKLEKSKISEDFMKNIEDEKNNNAISLNLVSNFLSKIEWKGKNGLKKRTGLMEYKYDE</sequence>
<gene>
    <name evidence="1" type="ORF">NE536_17580</name>
</gene>